<dbReference type="InterPro" id="IPR017441">
    <property type="entry name" value="Protein_kinase_ATP_BS"/>
</dbReference>
<keyword evidence="5 6" id="KW-0067">ATP-binding</keyword>
<evidence type="ECO:0000256" key="7">
    <source>
        <dbReference type="RuleBase" id="RU000304"/>
    </source>
</evidence>
<comment type="catalytic activity">
    <reaction evidence="8">
        <text>L-threonyl-[protein] + ATP = O-phospho-L-threonyl-[protein] + ADP + H(+)</text>
        <dbReference type="Rhea" id="RHEA:46608"/>
        <dbReference type="Rhea" id="RHEA-COMP:11060"/>
        <dbReference type="Rhea" id="RHEA-COMP:11605"/>
        <dbReference type="ChEBI" id="CHEBI:15378"/>
        <dbReference type="ChEBI" id="CHEBI:30013"/>
        <dbReference type="ChEBI" id="CHEBI:30616"/>
        <dbReference type="ChEBI" id="CHEBI:61977"/>
        <dbReference type="ChEBI" id="CHEBI:456216"/>
        <dbReference type="EC" id="2.7.11.24"/>
    </reaction>
</comment>
<evidence type="ECO:0000259" key="10">
    <source>
        <dbReference type="PROSITE" id="PS50011"/>
    </source>
</evidence>
<comment type="cofactor">
    <cofactor evidence="8">
        <name>Mg(2+)</name>
        <dbReference type="ChEBI" id="CHEBI:18420"/>
    </cofactor>
</comment>
<feature type="binding site" evidence="6">
    <location>
        <position position="58"/>
    </location>
    <ligand>
        <name>ATP</name>
        <dbReference type="ChEBI" id="CHEBI:30616"/>
    </ligand>
</feature>
<sequence length="480" mass="52145">MPAPPSPAAAAQLAPPHRSGSWQGIPVRYQIEAVIGQGAYGTVCEAYDREREEAIAVKQVRRLFDNLPSCKRTLREIAILTALNHDCVMKVHDIFVPRDEVDTFSELYIVMELCDTDLQKLVALDMVLTTEHIAWLMYNLMRGLAYLHSVGVCHRDLKPANCLVNQHCTVKITDFNLSCIMGCDGAESGPPRPPSPIDSSRPERRSSKPQKVLTSHVVTRHYRAPEVILLERSYTTKIDIWSAACIFAELLQTLPEGPPCARRGPLFPGTCSYPLSPGHASQRTGARTGRDQLSLIFDLLGTPSQCEVDRLDRADARRYVQCFQARAGQGVRGRVPYAGEAALRLLGRLLAFSPEDRATARQALRSDFFAGVRQEEEAAEEEEALDAAEPVRLHFEEEGSNVRLDDEDGLRGCILEVMRALRASAAGAPPAPPAAACAARGGAREEPPRPAKGEPASPAAPLMAAAHEAGAAAAAQGPLA</sequence>
<dbReference type="PROSITE" id="PS50011">
    <property type="entry name" value="PROTEIN_KINASE_DOM"/>
    <property type="match status" value="1"/>
</dbReference>
<dbReference type="InterPro" id="IPR050117">
    <property type="entry name" value="MAPK"/>
</dbReference>
<comment type="similarity">
    <text evidence="8">Belongs to the protein kinase superfamily. Ser/Thr protein kinase family. MAP kinase subfamily.</text>
</comment>
<comment type="caution">
    <text evidence="11">The sequence shown here is derived from an EMBL/GenBank/DDBJ whole genome shotgun (WGS) entry which is preliminary data.</text>
</comment>
<proteinExistence type="inferred from homology"/>
<dbReference type="PROSITE" id="PS01351">
    <property type="entry name" value="MAPK"/>
    <property type="match status" value="1"/>
</dbReference>
<evidence type="ECO:0000256" key="8">
    <source>
        <dbReference type="RuleBase" id="RU361165"/>
    </source>
</evidence>
<name>A0ABN9PTC6_9DINO</name>
<feature type="domain" description="Protein kinase" evidence="10">
    <location>
        <begin position="29"/>
        <end position="369"/>
    </location>
</feature>
<protein>
    <recommendedName>
        <fullName evidence="8">Mitogen-activated protein kinase</fullName>
        <ecNumber evidence="8">2.7.11.24</ecNumber>
    </recommendedName>
</protein>
<dbReference type="EC" id="2.7.11.24" evidence="8"/>
<dbReference type="Gene3D" id="1.10.510.10">
    <property type="entry name" value="Transferase(Phosphotransferase) domain 1"/>
    <property type="match status" value="1"/>
</dbReference>
<evidence type="ECO:0000256" key="3">
    <source>
        <dbReference type="ARBA" id="ARBA00022741"/>
    </source>
</evidence>
<dbReference type="Proteomes" id="UP001189429">
    <property type="component" value="Unassembled WGS sequence"/>
</dbReference>
<keyword evidence="8" id="KW-0460">Magnesium</keyword>
<dbReference type="InterPro" id="IPR003527">
    <property type="entry name" value="MAP_kinase_CS"/>
</dbReference>
<evidence type="ECO:0000256" key="6">
    <source>
        <dbReference type="PROSITE-ProRule" id="PRU10141"/>
    </source>
</evidence>
<dbReference type="InterPro" id="IPR008271">
    <property type="entry name" value="Ser/Thr_kinase_AS"/>
</dbReference>
<evidence type="ECO:0000313" key="11">
    <source>
        <dbReference type="EMBL" id="CAK0794895.1"/>
    </source>
</evidence>
<dbReference type="Pfam" id="PF00069">
    <property type="entry name" value="Pkinase"/>
    <property type="match status" value="1"/>
</dbReference>
<organism evidence="11 12">
    <name type="scientific">Prorocentrum cordatum</name>
    <dbReference type="NCBI Taxonomy" id="2364126"/>
    <lineage>
        <taxon>Eukaryota</taxon>
        <taxon>Sar</taxon>
        <taxon>Alveolata</taxon>
        <taxon>Dinophyceae</taxon>
        <taxon>Prorocentrales</taxon>
        <taxon>Prorocentraceae</taxon>
        <taxon>Prorocentrum</taxon>
    </lineage>
</organism>
<keyword evidence="12" id="KW-1185">Reference proteome</keyword>
<keyword evidence="4 8" id="KW-0418">Kinase</keyword>
<keyword evidence="1 7" id="KW-0723">Serine/threonine-protein kinase</keyword>
<dbReference type="PROSITE" id="PS00108">
    <property type="entry name" value="PROTEIN_KINASE_ST"/>
    <property type="match status" value="1"/>
</dbReference>
<feature type="compositionally biased region" description="Low complexity" evidence="9">
    <location>
        <begin position="455"/>
        <end position="480"/>
    </location>
</feature>
<evidence type="ECO:0000256" key="5">
    <source>
        <dbReference type="ARBA" id="ARBA00022840"/>
    </source>
</evidence>
<evidence type="ECO:0000256" key="9">
    <source>
        <dbReference type="SAM" id="MobiDB-lite"/>
    </source>
</evidence>
<dbReference type="PANTHER" id="PTHR24055">
    <property type="entry name" value="MITOGEN-ACTIVATED PROTEIN KINASE"/>
    <property type="match status" value="1"/>
</dbReference>
<accession>A0ABN9PTC6</accession>
<reference evidence="11" key="1">
    <citation type="submission" date="2023-10" db="EMBL/GenBank/DDBJ databases">
        <authorList>
            <person name="Chen Y."/>
            <person name="Shah S."/>
            <person name="Dougan E. K."/>
            <person name="Thang M."/>
            <person name="Chan C."/>
        </authorList>
    </citation>
    <scope>NUCLEOTIDE SEQUENCE [LARGE SCALE GENOMIC DNA]</scope>
</reference>
<feature type="compositionally biased region" description="Basic and acidic residues" evidence="9">
    <location>
        <begin position="442"/>
        <end position="452"/>
    </location>
</feature>
<comment type="activity regulation">
    <text evidence="8">Activated by threonine and tyrosine phosphorylation.</text>
</comment>
<keyword evidence="3 6" id="KW-0547">Nucleotide-binding</keyword>
<evidence type="ECO:0000313" key="12">
    <source>
        <dbReference type="Proteomes" id="UP001189429"/>
    </source>
</evidence>
<evidence type="ECO:0000256" key="4">
    <source>
        <dbReference type="ARBA" id="ARBA00022777"/>
    </source>
</evidence>
<dbReference type="SUPFAM" id="SSF56112">
    <property type="entry name" value="Protein kinase-like (PK-like)"/>
    <property type="match status" value="1"/>
</dbReference>
<feature type="region of interest" description="Disordered" evidence="9">
    <location>
        <begin position="186"/>
        <end position="212"/>
    </location>
</feature>
<feature type="region of interest" description="Disordered" evidence="9">
    <location>
        <begin position="425"/>
        <end position="480"/>
    </location>
</feature>
<evidence type="ECO:0000256" key="2">
    <source>
        <dbReference type="ARBA" id="ARBA00022679"/>
    </source>
</evidence>
<dbReference type="EMBL" id="CAUYUJ010001226">
    <property type="protein sequence ID" value="CAK0794895.1"/>
    <property type="molecule type" value="Genomic_DNA"/>
</dbReference>
<keyword evidence="2 8" id="KW-0808">Transferase</keyword>
<dbReference type="PROSITE" id="PS00107">
    <property type="entry name" value="PROTEIN_KINASE_ATP"/>
    <property type="match status" value="1"/>
</dbReference>
<gene>
    <name evidence="11" type="ORF">PCOR1329_LOCUS4746</name>
</gene>
<dbReference type="InterPro" id="IPR000719">
    <property type="entry name" value="Prot_kinase_dom"/>
</dbReference>
<dbReference type="Gene3D" id="3.30.200.20">
    <property type="entry name" value="Phosphorylase Kinase, domain 1"/>
    <property type="match status" value="1"/>
</dbReference>
<feature type="compositionally biased region" description="Low complexity" evidence="9">
    <location>
        <begin position="425"/>
        <end position="441"/>
    </location>
</feature>
<dbReference type="SMART" id="SM00220">
    <property type="entry name" value="S_TKc"/>
    <property type="match status" value="1"/>
</dbReference>
<dbReference type="InterPro" id="IPR011009">
    <property type="entry name" value="Kinase-like_dom_sf"/>
</dbReference>
<evidence type="ECO:0000256" key="1">
    <source>
        <dbReference type="ARBA" id="ARBA00022527"/>
    </source>
</evidence>